<evidence type="ECO:0000256" key="5">
    <source>
        <dbReference type="ARBA" id="ARBA00022989"/>
    </source>
</evidence>
<comment type="caution">
    <text evidence="11">The sequence shown here is derived from an EMBL/GenBank/DDBJ whole genome shotgun (WGS) entry which is preliminary data.</text>
</comment>
<organism evidence="11 12">
    <name type="scientific">Gossypium davidsonii</name>
    <name type="common">Davidson's cotton</name>
    <name type="synonym">Gossypium klotzschianum subsp. davidsonii</name>
    <dbReference type="NCBI Taxonomy" id="34287"/>
    <lineage>
        <taxon>Eukaryota</taxon>
        <taxon>Viridiplantae</taxon>
        <taxon>Streptophyta</taxon>
        <taxon>Embryophyta</taxon>
        <taxon>Tracheophyta</taxon>
        <taxon>Spermatophyta</taxon>
        <taxon>Magnoliopsida</taxon>
        <taxon>eudicotyledons</taxon>
        <taxon>Gunneridae</taxon>
        <taxon>Pentapetalae</taxon>
        <taxon>rosids</taxon>
        <taxon>malvids</taxon>
        <taxon>Malvales</taxon>
        <taxon>Malvaceae</taxon>
        <taxon>Malvoideae</taxon>
        <taxon>Gossypium</taxon>
    </lineage>
</organism>
<dbReference type="GO" id="GO:0016020">
    <property type="term" value="C:membrane"/>
    <property type="evidence" value="ECO:0007669"/>
    <property type="project" value="InterPro"/>
</dbReference>
<feature type="transmembrane region" description="Helical" evidence="10">
    <location>
        <begin position="65"/>
        <end position="84"/>
    </location>
</feature>
<evidence type="ECO:0000256" key="1">
    <source>
        <dbReference type="ARBA" id="ARBA00004127"/>
    </source>
</evidence>
<dbReference type="InterPro" id="IPR005150">
    <property type="entry name" value="Cellulose_synth"/>
</dbReference>
<keyword evidence="3" id="KW-0808">Transferase</keyword>
<dbReference type="SUPFAM" id="SSF53448">
    <property type="entry name" value="Nucleotide-diphospho-sugar transferases"/>
    <property type="match status" value="1"/>
</dbReference>
<evidence type="ECO:0000256" key="2">
    <source>
        <dbReference type="ARBA" id="ARBA00022676"/>
    </source>
</evidence>
<keyword evidence="6 10" id="KW-0472">Membrane</keyword>
<comment type="subcellular location">
    <subcellularLocation>
        <location evidence="1">Endomembrane system</location>
        <topology evidence="1">Multi-pass membrane protein</topology>
    </subcellularLocation>
</comment>
<protein>
    <submittedName>
        <fullName evidence="11">Uncharacterized protein</fullName>
    </submittedName>
</protein>
<keyword evidence="4 10" id="KW-0812">Transmembrane</keyword>
<feature type="binding site" evidence="8">
    <location>
        <position position="122"/>
    </location>
    <ligand>
        <name>UDP-alpha-D-glucose</name>
        <dbReference type="ChEBI" id="CHEBI:58885"/>
    </ligand>
</feature>
<feature type="binding site" evidence="9">
    <location>
        <position position="280"/>
    </location>
    <ligand>
        <name>Mn(2+)</name>
        <dbReference type="ChEBI" id="CHEBI:29035"/>
    </ligand>
</feature>
<keyword evidence="7" id="KW-0961">Cell wall biogenesis/degradation</keyword>
<feature type="binding site" evidence="9">
    <location>
        <position position="304"/>
    </location>
    <ligand>
        <name>Mn(2+)</name>
        <dbReference type="ChEBI" id="CHEBI:29035"/>
    </ligand>
</feature>
<keyword evidence="2" id="KW-0328">Glycosyltransferase</keyword>
<feature type="transmembrane region" description="Helical" evidence="10">
    <location>
        <begin position="36"/>
        <end position="53"/>
    </location>
</feature>
<evidence type="ECO:0000313" key="12">
    <source>
        <dbReference type="Proteomes" id="UP000593561"/>
    </source>
</evidence>
<dbReference type="FunFam" id="3.90.550.10:FF:000194">
    <property type="entry name" value="Cellulose synthase-like protein G2 isoform A"/>
    <property type="match status" value="1"/>
</dbReference>
<evidence type="ECO:0000313" key="11">
    <source>
        <dbReference type="EMBL" id="MBA0628931.1"/>
    </source>
</evidence>
<feature type="transmembrane region" description="Helical" evidence="10">
    <location>
        <begin position="685"/>
        <end position="705"/>
    </location>
</feature>
<dbReference type="InterPro" id="IPR029044">
    <property type="entry name" value="Nucleotide-diphossugar_trans"/>
</dbReference>
<feature type="transmembrane region" description="Helical" evidence="10">
    <location>
        <begin position="528"/>
        <end position="548"/>
    </location>
</feature>
<evidence type="ECO:0000256" key="8">
    <source>
        <dbReference type="PIRSR" id="PIRSR605150-2"/>
    </source>
</evidence>
<evidence type="ECO:0000256" key="9">
    <source>
        <dbReference type="PIRSR" id="PIRSR605150-3"/>
    </source>
</evidence>
<keyword evidence="12" id="KW-1185">Reference proteome</keyword>
<dbReference type="Gene3D" id="3.90.550.10">
    <property type="entry name" value="Spore Coat Polysaccharide Biosynthesis Protein SpsA, Chain A"/>
    <property type="match status" value="1"/>
</dbReference>
<dbReference type="EMBL" id="JABFAC010000011">
    <property type="protein sequence ID" value="MBA0628931.1"/>
    <property type="molecule type" value="Genomic_DNA"/>
</dbReference>
<dbReference type="GO" id="GO:0016760">
    <property type="term" value="F:cellulose synthase (UDP-forming) activity"/>
    <property type="evidence" value="ECO:0007669"/>
    <property type="project" value="InterPro"/>
</dbReference>
<feature type="transmembrane region" description="Helical" evidence="10">
    <location>
        <begin position="649"/>
        <end position="673"/>
    </location>
</feature>
<dbReference type="AlphaFoldDB" id="A0A7J8SS46"/>
<dbReference type="GO" id="GO:0071555">
    <property type="term" value="P:cell wall organization"/>
    <property type="evidence" value="ECO:0007669"/>
    <property type="project" value="UniProtKB-KW"/>
</dbReference>
<keyword evidence="5 10" id="KW-1133">Transmembrane helix</keyword>
<dbReference type="PANTHER" id="PTHR13301">
    <property type="entry name" value="X-BOX TRANSCRIPTION FACTOR-RELATED"/>
    <property type="match status" value="1"/>
</dbReference>
<feature type="binding site" evidence="8">
    <location>
        <position position="151"/>
    </location>
    <ligand>
        <name>UDP-alpha-D-glucose</name>
        <dbReference type="ChEBI" id="CHEBI:58885"/>
    </ligand>
</feature>
<evidence type="ECO:0000256" key="3">
    <source>
        <dbReference type="ARBA" id="ARBA00022679"/>
    </source>
</evidence>
<feature type="binding site" evidence="8">
    <location>
        <position position="121"/>
    </location>
    <ligand>
        <name>UDP-alpha-D-glucose</name>
        <dbReference type="ChEBI" id="CHEBI:58885"/>
    </ligand>
</feature>
<evidence type="ECO:0000256" key="4">
    <source>
        <dbReference type="ARBA" id="ARBA00022692"/>
    </source>
</evidence>
<dbReference type="GO" id="GO:0012505">
    <property type="term" value="C:endomembrane system"/>
    <property type="evidence" value="ECO:0007669"/>
    <property type="project" value="UniProtKB-SubCell"/>
</dbReference>
<gene>
    <name evidence="11" type="ORF">Godav_023561</name>
</gene>
<evidence type="ECO:0000256" key="7">
    <source>
        <dbReference type="ARBA" id="ARBA00023316"/>
    </source>
</evidence>
<dbReference type="GO" id="GO:0030244">
    <property type="term" value="P:cellulose biosynthetic process"/>
    <property type="evidence" value="ECO:0007669"/>
    <property type="project" value="InterPro"/>
</dbReference>
<feature type="non-terminal residue" evidence="11">
    <location>
        <position position="769"/>
    </location>
</feature>
<sequence>METVALVSSYDKEDMASTKVLHSCTILTHRIITNRLHILFHFTVTLLLLYYRISHFFNGNSLPALSWALITISEIIFTFIWCLTQAFRWRPLSRTVSIDEIPANMNLEGLDVFVCTADPQKEPTMEVMNTIISALALDYPPEKLAVYLSDDGGSYITLYALKEAFAFSKRWLPFCMKYRIKTRCPEAFFSLAKYEELSITDEFSAKKDELEMKYNLFKRNVEKICEDASNYVVFDRPAHAEIIHGDTYMDDNENDEESTKMPLLVYVSRERRPSNPHRFKAGALNTLLRVSEKFSNGPYLLVLDCDMYCNDPTSARQAMCFHLDPQMSPSLAFVQFPQMFYNISKNDIYDNQARSAYRIKWQGMDGIRGPSLSGTSFYLKRKALYGSPNCEDKHSSEAQRTSDELMKFSSEEEIAILKEAKHLASCNYERNTKWGEEARFSYESLLESTFTGYLLHCRGWTSVYLCPTRPCFLGCTTIDMKDALVQLVKWSSGLLQIGLSRFSPLSYGVSRMSILQSMCYGYFIYQPLYAIAFLIYGIIPQLCFLYGIPLYPKVLSPWFVVFSTVYLSAIGQQLHEVLSDGGTTLTWWNEQRIWVIKSVSGSCFGCLDLFMKWSGIKKTTFRLTNKAVDKDKLEKYEKGEFDFQGATMFMIPLSALAILNMACFIGGLGGIILRRNYEEMFGQIFLSLFIMAVSYPMIQVVLGWIDCVLRVMNIEVFAEDTEGGAWFKSLVAVMKMVMALDDDGEMTVEGEGKIAVTTEMNDKCGLAIG</sequence>
<accession>A0A7J8SS46</accession>
<evidence type="ECO:0000256" key="6">
    <source>
        <dbReference type="ARBA" id="ARBA00023136"/>
    </source>
</evidence>
<proteinExistence type="predicted"/>
<dbReference type="Pfam" id="PF03552">
    <property type="entry name" value="Cellulose_synt"/>
    <property type="match status" value="2"/>
</dbReference>
<reference evidence="11 12" key="1">
    <citation type="journal article" date="2019" name="Genome Biol. Evol.">
        <title>Insights into the evolution of the New World diploid cottons (Gossypium, subgenus Houzingenia) based on genome sequencing.</title>
        <authorList>
            <person name="Grover C.E."/>
            <person name="Arick M.A. 2nd"/>
            <person name="Thrash A."/>
            <person name="Conover J.L."/>
            <person name="Sanders W.S."/>
            <person name="Peterson D.G."/>
            <person name="Frelichowski J.E."/>
            <person name="Scheffler J.A."/>
            <person name="Scheffler B.E."/>
            <person name="Wendel J.F."/>
        </authorList>
    </citation>
    <scope>NUCLEOTIDE SEQUENCE [LARGE SCALE GENOMIC DNA]</scope>
    <source>
        <strain evidence="11">27</strain>
        <tissue evidence="11">Leaf</tissue>
    </source>
</reference>
<name>A0A7J8SS46_GOSDV</name>
<evidence type="ECO:0000256" key="10">
    <source>
        <dbReference type="SAM" id="Phobius"/>
    </source>
</evidence>
<dbReference type="Proteomes" id="UP000593561">
    <property type="component" value="Unassembled WGS sequence"/>
</dbReference>